<evidence type="ECO:0000313" key="2">
    <source>
        <dbReference type="EMBL" id="GER56596.1"/>
    </source>
</evidence>
<feature type="non-terminal residue" evidence="2">
    <location>
        <position position="427"/>
    </location>
</feature>
<feature type="transmembrane region" description="Helical" evidence="1">
    <location>
        <begin position="176"/>
        <end position="197"/>
    </location>
</feature>
<dbReference type="AlphaFoldDB" id="A0A5A7RHB6"/>
<accession>A0A5A7RHB6</accession>
<dbReference type="EMBL" id="BKCP01012736">
    <property type="protein sequence ID" value="GER56596.1"/>
    <property type="molecule type" value="Genomic_DNA"/>
</dbReference>
<reference evidence="3" key="1">
    <citation type="journal article" date="2019" name="Curr. Biol.">
        <title>Genome Sequence of Striga asiatica Provides Insight into the Evolution of Plant Parasitism.</title>
        <authorList>
            <person name="Yoshida S."/>
            <person name="Kim S."/>
            <person name="Wafula E.K."/>
            <person name="Tanskanen J."/>
            <person name="Kim Y.M."/>
            <person name="Honaas L."/>
            <person name="Yang Z."/>
            <person name="Spallek T."/>
            <person name="Conn C.E."/>
            <person name="Ichihashi Y."/>
            <person name="Cheong K."/>
            <person name="Cui S."/>
            <person name="Der J.P."/>
            <person name="Gundlach H."/>
            <person name="Jiao Y."/>
            <person name="Hori C."/>
            <person name="Ishida J.K."/>
            <person name="Kasahara H."/>
            <person name="Kiba T."/>
            <person name="Kim M.S."/>
            <person name="Koo N."/>
            <person name="Laohavisit A."/>
            <person name="Lee Y.H."/>
            <person name="Lumba S."/>
            <person name="McCourt P."/>
            <person name="Mortimer J.C."/>
            <person name="Mutuku J.M."/>
            <person name="Nomura T."/>
            <person name="Sasaki-Sekimoto Y."/>
            <person name="Seto Y."/>
            <person name="Wang Y."/>
            <person name="Wakatake T."/>
            <person name="Sakakibara H."/>
            <person name="Demura T."/>
            <person name="Yamaguchi S."/>
            <person name="Yoneyama K."/>
            <person name="Manabe R.I."/>
            <person name="Nelson D.C."/>
            <person name="Schulman A.H."/>
            <person name="Timko M.P."/>
            <person name="dePamphilis C.W."/>
            <person name="Choi D."/>
            <person name="Shirasu K."/>
        </authorList>
    </citation>
    <scope>NUCLEOTIDE SEQUENCE [LARGE SCALE GENOMIC DNA]</scope>
    <source>
        <strain evidence="3">cv. UVA1</strain>
    </source>
</reference>
<sequence>MSPHLHSLSNFVSKGLCDSLLANHPLPYPRFGVQQTLQALTHWLSSTWTTLCFVGSKSEAPLTTLRSSNNSSLAARLVNLSGSASFSLFSFPAITTLSALTRLSSLALTIPLPELLSETFTLSTHSSTSICNSTISSSSSSVISFKASNLEPVALVVACDLEAYPVPRNFSGIDPLAFLFAAIHSSFPVGVTAFFLLSPTDPPFHPLSKFTLPAKTVPRAHPRPLLTGPLKRLPILKSQTKVTILTHSKPTLLPLFPPVLNGLNILLLLLGPLLLLLGLDFLSQFFILTGLLSLLGLLGLFLLNQETALHFLHVGIGFHHLSIVISGPQEGRARRRLELRECQPGALERLRVQGKLAVQVVIHVYLLILVDVEREPVQLFGCFGPADVSELFEQARFVVRGSFRGLAELDGLVFIVRFGFGFHWCLV</sequence>
<dbReference type="Proteomes" id="UP000325081">
    <property type="component" value="Unassembled WGS sequence"/>
</dbReference>
<organism evidence="2 3">
    <name type="scientific">Striga asiatica</name>
    <name type="common">Asiatic witchweed</name>
    <name type="synonym">Buchnera asiatica</name>
    <dbReference type="NCBI Taxonomy" id="4170"/>
    <lineage>
        <taxon>Eukaryota</taxon>
        <taxon>Viridiplantae</taxon>
        <taxon>Streptophyta</taxon>
        <taxon>Embryophyta</taxon>
        <taxon>Tracheophyta</taxon>
        <taxon>Spermatophyta</taxon>
        <taxon>Magnoliopsida</taxon>
        <taxon>eudicotyledons</taxon>
        <taxon>Gunneridae</taxon>
        <taxon>Pentapetalae</taxon>
        <taxon>asterids</taxon>
        <taxon>lamiids</taxon>
        <taxon>Lamiales</taxon>
        <taxon>Orobanchaceae</taxon>
        <taxon>Buchnereae</taxon>
        <taxon>Striga</taxon>
    </lineage>
</organism>
<proteinExistence type="predicted"/>
<evidence type="ECO:0000313" key="3">
    <source>
        <dbReference type="Proteomes" id="UP000325081"/>
    </source>
</evidence>
<comment type="caution">
    <text evidence="2">The sequence shown here is derived from an EMBL/GenBank/DDBJ whole genome shotgun (WGS) entry which is preliminary data.</text>
</comment>
<protein>
    <submittedName>
        <fullName evidence="2">Shortage in chiasmata 1</fullName>
    </submittedName>
</protein>
<feature type="transmembrane region" description="Helical" evidence="1">
    <location>
        <begin position="259"/>
        <end position="278"/>
    </location>
</feature>
<keyword evidence="1" id="KW-1133">Transmembrane helix</keyword>
<feature type="transmembrane region" description="Helical" evidence="1">
    <location>
        <begin position="285"/>
        <end position="303"/>
    </location>
</feature>
<keyword evidence="1" id="KW-0472">Membrane</keyword>
<evidence type="ECO:0000256" key="1">
    <source>
        <dbReference type="SAM" id="Phobius"/>
    </source>
</evidence>
<name>A0A5A7RHB6_STRAF</name>
<gene>
    <name evidence="2" type="ORF">STAS_34330</name>
</gene>
<keyword evidence="3" id="KW-1185">Reference proteome</keyword>
<keyword evidence="1" id="KW-0812">Transmembrane</keyword>